<accession>A0A8R7QJ52</accession>
<evidence type="ECO:0000313" key="2">
    <source>
        <dbReference type="Proteomes" id="UP000015106"/>
    </source>
</evidence>
<reference evidence="2" key="1">
    <citation type="journal article" date="2013" name="Nature">
        <title>Draft genome of the wheat A-genome progenitor Triticum urartu.</title>
        <authorList>
            <person name="Ling H.Q."/>
            <person name="Zhao S."/>
            <person name="Liu D."/>
            <person name="Wang J."/>
            <person name="Sun H."/>
            <person name="Zhang C."/>
            <person name="Fan H."/>
            <person name="Li D."/>
            <person name="Dong L."/>
            <person name="Tao Y."/>
            <person name="Gao C."/>
            <person name="Wu H."/>
            <person name="Li Y."/>
            <person name="Cui Y."/>
            <person name="Guo X."/>
            <person name="Zheng S."/>
            <person name="Wang B."/>
            <person name="Yu K."/>
            <person name="Liang Q."/>
            <person name="Yang W."/>
            <person name="Lou X."/>
            <person name="Chen J."/>
            <person name="Feng M."/>
            <person name="Jian J."/>
            <person name="Zhang X."/>
            <person name="Luo G."/>
            <person name="Jiang Y."/>
            <person name="Liu J."/>
            <person name="Wang Z."/>
            <person name="Sha Y."/>
            <person name="Zhang B."/>
            <person name="Wu H."/>
            <person name="Tang D."/>
            <person name="Shen Q."/>
            <person name="Xue P."/>
            <person name="Zou S."/>
            <person name="Wang X."/>
            <person name="Liu X."/>
            <person name="Wang F."/>
            <person name="Yang Y."/>
            <person name="An X."/>
            <person name="Dong Z."/>
            <person name="Zhang K."/>
            <person name="Zhang X."/>
            <person name="Luo M.C."/>
            <person name="Dvorak J."/>
            <person name="Tong Y."/>
            <person name="Wang J."/>
            <person name="Yang H."/>
            <person name="Li Z."/>
            <person name="Wang D."/>
            <person name="Zhang A."/>
            <person name="Wang J."/>
        </authorList>
    </citation>
    <scope>NUCLEOTIDE SEQUENCE</scope>
    <source>
        <strain evidence="2">cv. G1812</strain>
    </source>
</reference>
<reference evidence="1" key="3">
    <citation type="submission" date="2022-06" db="UniProtKB">
        <authorList>
            <consortium name="EnsemblPlants"/>
        </authorList>
    </citation>
    <scope>IDENTIFICATION</scope>
</reference>
<dbReference type="EnsemblPlants" id="TuG1812G0500004286.01.T02">
    <property type="protein sequence ID" value="TuG1812G0500004286.01.T02.cds263149"/>
    <property type="gene ID" value="TuG1812G0500004286.01"/>
</dbReference>
<organism evidence="1 2">
    <name type="scientific">Triticum urartu</name>
    <name type="common">Red wild einkorn</name>
    <name type="synonym">Crithodium urartu</name>
    <dbReference type="NCBI Taxonomy" id="4572"/>
    <lineage>
        <taxon>Eukaryota</taxon>
        <taxon>Viridiplantae</taxon>
        <taxon>Streptophyta</taxon>
        <taxon>Embryophyta</taxon>
        <taxon>Tracheophyta</taxon>
        <taxon>Spermatophyta</taxon>
        <taxon>Magnoliopsida</taxon>
        <taxon>Liliopsida</taxon>
        <taxon>Poales</taxon>
        <taxon>Poaceae</taxon>
        <taxon>BOP clade</taxon>
        <taxon>Pooideae</taxon>
        <taxon>Triticodae</taxon>
        <taxon>Triticeae</taxon>
        <taxon>Triticinae</taxon>
        <taxon>Triticum</taxon>
    </lineage>
</organism>
<dbReference type="Proteomes" id="UP000015106">
    <property type="component" value="Chromosome 5"/>
</dbReference>
<evidence type="ECO:0000313" key="1">
    <source>
        <dbReference type="EnsemblPlants" id="TuG1812G0500004286.01.T02.cds263149"/>
    </source>
</evidence>
<sequence>MATSPFFLCHLPSSHGSHTTTHCEDPSLPSLPTLTGMLTGSAHAFSRQCHGTSL</sequence>
<dbReference type="AlphaFoldDB" id="A0A8R7QJ52"/>
<name>A0A8R7QJ52_TRIUA</name>
<protein>
    <submittedName>
        <fullName evidence="1">Uncharacterized protein</fullName>
    </submittedName>
</protein>
<reference evidence="1" key="2">
    <citation type="submission" date="2018-03" db="EMBL/GenBank/DDBJ databases">
        <title>The Triticum urartu genome reveals the dynamic nature of wheat genome evolution.</title>
        <authorList>
            <person name="Ling H."/>
            <person name="Ma B."/>
            <person name="Shi X."/>
            <person name="Liu H."/>
            <person name="Dong L."/>
            <person name="Sun H."/>
            <person name="Cao Y."/>
            <person name="Gao Q."/>
            <person name="Zheng S."/>
            <person name="Li Y."/>
            <person name="Yu Y."/>
            <person name="Du H."/>
            <person name="Qi M."/>
            <person name="Li Y."/>
            <person name="Yu H."/>
            <person name="Cui Y."/>
            <person name="Wang N."/>
            <person name="Chen C."/>
            <person name="Wu H."/>
            <person name="Zhao Y."/>
            <person name="Zhang J."/>
            <person name="Li Y."/>
            <person name="Zhou W."/>
            <person name="Zhang B."/>
            <person name="Hu W."/>
            <person name="Eijk M."/>
            <person name="Tang J."/>
            <person name="Witsenboer H."/>
            <person name="Zhao S."/>
            <person name="Li Z."/>
            <person name="Zhang A."/>
            <person name="Wang D."/>
            <person name="Liang C."/>
        </authorList>
    </citation>
    <scope>NUCLEOTIDE SEQUENCE [LARGE SCALE GENOMIC DNA]</scope>
    <source>
        <strain evidence="1">cv. G1812</strain>
    </source>
</reference>
<dbReference type="Gramene" id="TuG1812G0500004286.01.T02">
    <property type="protein sequence ID" value="TuG1812G0500004286.01.T02.cds263149"/>
    <property type="gene ID" value="TuG1812G0500004286.01"/>
</dbReference>
<proteinExistence type="predicted"/>
<keyword evidence="2" id="KW-1185">Reference proteome</keyword>